<keyword evidence="3" id="KW-1185">Reference proteome</keyword>
<sequence>MKRIPNGRRQKTGHRHEPPCQWAGGGRPLGAWRWGWEQTECSHSSPGSLLWALHQSCHPLSPQPSHVRLSRHCPFHPYSAIIPPPDLLHPSSPADPQLLLSLSLLSSSLPHPSLGSLSFLTSTLWIGKR</sequence>
<evidence type="ECO:0000313" key="3">
    <source>
        <dbReference type="Proteomes" id="UP000472268"/>
    </source>
</evidence>
<name>A0A673U1C9_SURSU</name>
<dbReference type="Proteomes" id="UP000472268">
    <property type="component" value="Chromosome 10"/>
</dbReference>
<proteinExistence type="predicted"/>
<reference evidence="2" key="3">
    <citation type="submission" date="2025-09" db="UniProtKB">
        <authorList>
            <consortium name="Ensembl"/>
        </authorList>
    </citation>
    <scope>IDENTIFICATION</scope>
</reference>
<reference evidence="2" key="2">
    <citation type="submission" date="2025-08" db="UniProtKB">
        <authorList>
            <consortium name="Ensembl"/>
        </authorList>
    </citation>
    <scope>IDENTIFICATION</scope>
</reference>
<accession>A0A673U1C9</accession>
<evidence type="ECO:0000256" key="1">
    <source>
        <dbReference type="SAM" id="MobiDB-lite"/>
    </source>
</evidence>
<dbReference type="AlphaFoldDB" id="A0A673U1C9"/>
<organism evidence="2 3">
    <name type="scientific">Suricata suricatta</name>
    <name type="common">Meerkat</name>
    <dbReference type="NCBI Taxonomy" id="37032"/>
    <lineage>
        <taxon>Eukaryota</taxon>
        <taxon>Metazoa</taxon>
        <taxon>Chordata</taxon>
        <taxon>Craniata</taxon>
        <taxon>Vertebrata</taxon>
        <taxon>Euteleostomi</taxon>
        <taxon>Mammalia</taxon>
        <taxon>Eutheria</taxon>
        <taxon>Laurasiatheria</taxon>
        <taxon>Carnivora</taxon>
        <taxon>Feliformia</taxon>
        <taxon>Herpestidae</taxon>
        <taxon>Suricata</taxon>
    </lineage>
</organism>
<dbReference type="Ensembl" id="ENSSSUT00005020589.1">
    <property type="protein sequence ID" value="ENSSSUP00005018054.1"/>
    <property type="gene ID" value="ENSSSUG00005011670.1"/>
</dbReference>
<protein>
    <submittedName>
        <fullName evidence="2">Uncharacterized protein</fullName>
    </submittedName>
</protein>
<feature type="region of interest" description="Disordered" evidence="1">
    <location>
        <begin position="1"/>
        <end position="22"/>
    </location>
</feature>
<dbReference type="OMA" id="HQSCHPL"/>
<evidence type="ECO:0000313" key="2">
    <source>
        <dbReference type="Ensembl" id="ENSSSUP00005018054.1"/>
    </source>
</evidence>
<feature type="compositionally biased region" description="Basic residues" evidence="1">
    <location>
        <begin position="1"/>
        <end position="14"/>
    </location>
</feature>
<reference evidence="2 3" key="1">
    <citation type="submission" date="2019-05" db="EMBL/GenBank/DDBJ databases">
        <title>A Chromosome-scale Meerkat (S. suricatta) Genome Assembly.</title>
        <authorList>
            <person name="Dudchenko O."/>
            <person name="Lieberman Aiden E."/>
            <person name="Tung J."/>
            <person name="Barreiro L.B."/>
            <person name="Clutton-Brock T.H."/>
        </authorList>
    </citation>
    <scope>NUCLEOTIDE SEQUENCE [LARGE SCALE GENOMIC DNA]</scope>
</reference>